<evidence type="ECO:0000256" key="2">
    <source>
        <dbReference type="SAM" id="MobiDB-lite"/>
    </source>
</evidence>
<keyword evidence="4" id="KW-1185">Reference proteome</keyword>
<feature type="coiled-coil region" evidence="1">
    <location>
        <begin position="89"/>
        <end position="116"/>
    </location>
</feature>
<evidence type="ECO:0000313" key="4">
    <source>
        <dbReference type="Proteomes" id="UP000054937"/>
    </source>
</evidence>
<reference evidence="3 4" key="1">
    <citation type="journal article" date="2015" name="Sci. Rep.">
        <title>Genome of the facultative scuticociliatosis pathogen Pseudocohnilembus persalinus provides insight into its virulence through horizontal gene transfer.</title>
        <authorList>
            <person name="Xiong J."/>
            <person name="Wang G."/>
            <person name="Cheng J."/>
            <person name="Tian M."/>
            <person name="Pan X."/>
            <person name="Warren A."/>
            <person name="Jiang C."/>
            <person name="Yuan D."/>
            <person name="Miao W."/>
        </authorList>
    </citation>
    <scope>NUCLEOTIDE SEQUENCE [LARGE SCALE GENOMIC DNA]</scope>
    <source>
        <strain evidence="3">36N120E</strain>
    </source>
</reference>
<evidence type="ECO:0000313" key="3">
    <source>
        <dbReference type="EMBL" id="KRX04422.1"/>
    </source>
</evidence>
<dbReference type="Proteomes" id="UP000054937">
    <property type="component" value="Unassembled WGS sequence"/>
</dbReference>
<organism evidence="3 4">
    <name type="scientific">Pseudocohnilembus persalinus</name>
    <name type="common">Ciliate</name>
    <dbReference type="NCBI Taxonomy" id="266149"/>
    <lineage>
        <taxon>Eukaryota</taxon>
        <taxon>Sar</taxon>
        <taxon>Alveolata</taxon>
        <taxon>Ciliophora</taxon>
        <taxon>Intramacronucleata</taxon>
        <taxon>Oligohymenophorea</taxon>
        <taxon>Scuticociliatia</taxon>
        <taxon>Philasterida</taxon>
        <taxon>Pseudocohnilembidae</taxon>
        <taxon>Pseudocohnilembus</taxon>
    </lineage>
</organism>
<feature type="compositionally biased region" description="Low complexity" evidence="2">
    <location>
        <begin position="370"/>
        <end position="381"/>
    </location>
</feature>
<dbReference type="InParanoid" id="A0A0V0QQA9"/>
<keyword evidence="1" id="KW-0175">Coiled coil</keyword>
<protein>
    <submittedName>
        <fullName evidence="3">Uncharacterized protein</fullName>
    </submittedName>
</protein>
<dbReference type="EMBL" id="LDAU01000116">
    <property type="protein sequence ID" value="KRX04422.1"/>
    <property type="molecule type" value="Genomic_DNA"/>
</dbReference>
<sequence length="518" mass="61515">MQIEEQRQQNEKKKQLSNNIQIDIPLKVEKINPFSLPKPVLYEQLEQGDAIGAYTQYQLESGDWEVLEKLEIAYLQQSQIIKSCHLEGKQNYQKLIEQVELKIKRRNSQIEQIKQSKNIQNFNLYQSPLDKSIQSKNKIQQNVSNFDTIQRKISQEKKKNQLQIKELKDTFKNPQNQVKTQINKIFQTNIQPNKNQKLQKNNKQQKSQYNQNNDLYHHVNLYFDPNYNNKTENDIISQKILDFEKQTKKQLEEETQMLDQNLQPYFKDLIRQHIKLNYWRKSSNQKKKTQINNMTKSNSSSHLDNIKKNEFQQSFQQDTELFQKTEKNNKLIKWIKQQSFMDKNLINQFKQTLISAPKNNYKNEFEEHTQSQQQQTPQQSSKKFFNDKLSSLSQSLGLSQKFINNRNSEKRFSILNSSNIIEKLENYPLSPRNQYDQIMVTSKQTQSIIINPNLKPKLKKNFNPNPKLKPNLNLNANPKSYLNPNLNPNLNLSFIYNHKTTHNNTVDILIKQIKPKKT</sequence>
<comment type="caution">
    <text evidence="3">The sequence shown here is derived from an EMBL/GenBank/DDBJ whole genome shotgun (WGS) entry which is preliminary data.</text>
</comment>
<proteinExistence type="predicted"/>
<gene>
    <name evidence="3" type="ORF">PPERSA_00191</name>
</gene>
<feature type="region of interest" description="Disordered" evidence="2">
    <location>
        <begin position="365"/>
        <end position="384"/>
    </location>
</feature>
<accession>A0A0V0QQA9</accession>
<name>A0A0V0QQA9_PSEPJ</name>
<evidence type="ECO:0000256" key="1">
    <source>
        <dbReference type="SAM" id="Coils"/>
    </source>
</evidence>
<dbReference type="AlphaFoldDB" id="A0A0V0QQA9"/>